<dbReference type="EMBL" id="UOEG01000179">
    <property type="protein sequence ID" value="VAV98288.1"/>
    <property type="molecule type" value="Genomic_DNA"/>
</dbReference>
<dbReference type="PRINTS" id="PR00111">
    <property type="entry name" value="ABHYDROLASE"/>
</dbReference>
<dbReference type="InterPro" id="IPR050266">
    <property type="entry name" value="AB_hydrolase_sf"/>
</dbReference>
<feature type="domain" description="AB hydrolase-1" evidence="1">
    <location>
        <begin position="59"/>
        <end position="292"/>
    </location>
</feature>
<name>A0A3B0SCD7_9ZZZZ</name>
<dbReference type="GO" id="GO:0046464">
    <property type="term" value="P:acylglycerol catabolic process"/>
    <property type="evidence" value="ECO:0007669"/>
    <property type="project" value="TreeGrafter"/>
</dbReference>
<gene>
    <name evidence="2" type="ORF">MNBD_ALPHA07-1291</name>
</gene>
<evidence type="ECO:0000259" key="1">
    <source>
        <dbReference type="Pfam" id="PF00561"/>
    </source>
</evidence>
<reference evidence="2" key="1">
    <citation type="submission" date="2018-06" db="EMBL/GenBank/DDBJ databases">
        <authorList>
            <person name="Zhirakovskaya E."/>
        </authorList>
    </citation>
    <scope>NUCLEOTIDE SEQUENCE</scope>
</reference>
<dbReference type="SUPFAM" id="SSF53474">
    <property type="entry name" value="alpha/beta-Hydrolases"/>
    <property type="match status" value="1"/>
</dbReference>
<dbReference type="GO" id="GO:0047372">
    <property type="term" value="F:monoacylglycerol lipase activity"/>
    <property type="evidence" value="ECO:0007669"/>
    <property type="project" value="TreeGrafter"/>
</dbReference>
<dbReference type="GO" id="GO:0016020">
    <property type="term" value="C:membrane"/>
    <property type="evidence" value="ECO:0007669"/>
    <property type="project" value="TreeGrafter"/>
</dbReference>
<dbReference type="PANTHER" id="PTHR43798:SF33">
    <property type="entry name" value="HYDROLASE, PUTATIVE (AFU_ORTHOLOGUE AFUA_2G14860)-RELATED"/>
    <property type="match status" value="1"/>
</dbReference>
<dbReference type="InterPro" id="IPR029058">
    <property type="entry name" value="AB_hydrolase_fold"/>
</dbReference>
<dbReference type="Pfam" id="PF00561">
    <property type="entry name" value="Abhydrolase_1"/>
    <property type="match status" value="1"/>
</dbReference>
<proteinExistence type="predicted"/>
<sequence length="310" mass="34006">MIWAIAIVAGIALGPFLREALRPRMDTLARRAAPGKFIELSQGVTHYQWLGADQGSVAVCVHGLTTPTFVWGPIARGLGALGYRVLVYDLYGRGFSDRPKGAQDAAFFNTQLEELLAALELGDDLTLLGYSMGAAIATGFAARHRERLRRMILIAPAGMGHDLGPVVRLVVNSGRFGDWLMLAFYGRSLRRSTEAERCLESAIEGVVDLQQNELKYRGFRPAVLSSIRGILSETQEAEHREISANSLPVLAIWGREDEVIPLAGKGKLAQWNPDAHHEVINDVGHCLAYTHPDEVLAVIGAWMQDRDLSQ</sequence>
<protein>
    <submittedName>
        <fullName evidence="2">Hydrolase, alpha/beta fold family</fullName>
    </submittedName>
</protein>
<keyword evidence="2" id="KW-0378">Hydrolase</keyword>
<accession>A0A3B0SCD7</accession>
<dbReference type="PANTHER" id="PTHR43798">
    <property type="entry name" value="MONOACYLGLYCEROL LIPASE"/>
    <property type="match status" value="1"/>
</dbReference>
<organism evidence="2">
    <name type="scientific">hydrothermal vent metagenome</name>
    <dbReference type="NCBI Taxonomy" id="652676"/>
    <lineage>
        <taxon>unclassified sequences</taxon>
        <taxon>metagenomes</taxon>
        <taxon>ecological metagenomes</taxon>
    </lineage>
</organism>
<dbReference type="AlphaFoldDB" id="A0A3B0SCD7"/>
<evidence type="ECO:0000313" key="2">
    <source>
        <dbReference type="EMBL" id="VAV98288.1"/>
    </source>
</evidence>
<dbReference type="Gene3D" id="3.40.50.1820">
    <property type="entry name" value="alpha/beta hydrolase"/>
    <property type="match status" value="1"/>
</dbReference>
<dbReference type="InterPro" id="IPR000073">
    <property type="entry name" value="AB_hydrolase_1"/>
</dbReference>